<reference evidence="1" key="1">
    <citation type="submission" date="2020-03" db="EMBL/GenBank/DDBJ databases">
        <title>The deep terrestrial virosphere.</title>
        <authorList>
            <person name="Holmfeldt K."/>
            <person name="Nilsson E."/>
            <person name="Simone D."/>
            <person name="Lopez-Fernandez M."/>
            <person name="Wu X."/>
            <person name="de Brujin I."/>
            <person name="Lundin D."/>
            <person name="Andersson A."/>
            <person name="Bertilsson S."/>
            <person name="Dopson M."/>
        </authorList>
    </citation>
    <scope>NUCLEOTIDE SEQUENCE</scope>
    <source>
        <strain evidence="1">MM415B02000</strain>
    </source>
</reference>
<evidence type="ECO:0000313" key="1">
    <source>
        <dbReference type="EMBL" id="QJA55706.1"/>
    </source>
</evidence>
<proteinExistence type="predicted"/>
<organism evidence="1">
    <name type="scientific">viral metagenome</name>
    <dbReference type="NCBI Taxonomy" id="1070528"/>
    <lineage>
        <taxon>unclassified sequences</taxon>
        <taxon>metagenomes</taxon>
        <taxon>organismal metagenomes</taxon>
    </lineage>
</organism>
<gene>
    <name evidence="1" type="ORF">MM415B02000_0002</name>
</gene>
<dbReference type="EMBL" id="MT141175">
    <property type="protein sequence ID" value="QJA55706.1"/>
    <property type="molecule type" value="Genomic_DNA"/>
</dbReference>
<protein>
    <submittedName>
        <fullName evidence="1">Uncharacterized protein</fullName>
    </submittedName>
</protein>
<dbReference type="AlphaFoldDB" id="A0A6M3IE45"/>
<name>A0A6M3IE45_9ZZZZ</name>
<accession>A0A6M3IE45</accession>
<sequence length="121" mass="13628">MKASALPAENEINLAVSLRTLKSTLDARIKLGMFMTRGKVDKIARYGHARGFDVSIVDIGKSTHGVIIEGMLYYDRMRCPYTKIMWASKEFMKKLRVGRKLDEELDNFKAYIAAHSIEAGG</sequence>